<keyword evidence="1" id="KW-1133">Transmembrane helix</keyword>
<dbReference type="RefSeq" id="WP_226914799.1">
    <property type="nucleotide sequence ID" value="NZ_BAABXU010000001.1"/>
</dbReference>
<dbReference type="EMBL" id="JAJBMB010000003">
    <property type="protein sequence ID" value="MCB5445482.1"/>
    <property type="molecule type" value="Genomic_DNA"/>
</dbReference>
<keyword evidence="1" id="KW-0472">Membrane</keyword>
<keyword evidence="2" id="KW-0436">Ligase</keyword>
<feature type="transmembrane region" description="Helical" evidence="1">
    <location>
        <begin position="7"/>
        <end position="24"/>
    </location>
</feature>
<feature type="transmembrane region" description="Helical" evidence="1">
    <location>
        <begin position="232"/>
        <end position="252"/>
    </location>
</feature>
<dbReference type="PANTHER" id="PTHR37422">
    <property type="entry name" value="TEICHURONIC ACID BIOSYNTHESIS PROTEIN TUAE"/>
    <property type="match status" value="1"/>
</dbReference>
<reference evidence="2 3" key="1">
    <citation type="submission" date="2021-10" db="EMBL/GenBank/DDBJ databases">
        <title>Collection of gut derived symbiotic bacterial strains cultured from healthy donors.</title>
        <authorList>
            <person name="Lin H."/>
            <person name="Littmann E."/>
            <person name="Claire K."/>
            <person name="Pamer E."/>
        </authorList>
    </citation>
    <scope>NUCLEOTIDE SEQUENCE [LARGE SCALE GENOMIC DNA]</scope>
    <source>
        <strain evidence="2 3">MSK.17.68</strain>
    </source>
</reference>
<keyword evidence="3" id="KW-1185">Reference proteome</keyword>
<feature type="transmembrane region" description="Helical" evidence="1">
    <location>
        <begin position="118"/>
        <end position="135"/>
    </location>
</feature>
<comment type="caution">
    <text evidence="2">The sequence shown here is derived from an EMBL/GenBank/DDBJ whole genome shotgun (WGS) entry which is preliminary data.</text>
</comment>
<feature type="transmembrane region" description="Helical" evidence="1">
    <location>
        <begin position="89"/>
        <end position="106"/>
    </location>
</feature>
<feature type="transmembrane region" description="Helical" evidence="1">
    <location>
        <begin position="147"/>
        <end position="169"/>
    </location>
</feature>
<feature type="transmembrane region" description="Helical" evidence="1">
    <location>
        <begin position="374"/>
        <end position="393"/>
    </location>
</feature>
<feature type="transmembrane region" description="Helical" evidence="1">
    <location>
        <begin position="58"/>
        <end position="77"/>
    </location>
</feature>
<dbReference type="PANTHER" id="PTHR37422:SF17">
    <property type="entry name" value="O-ANTIGEN LIGASE"/>
    <property type="match status" value="1"/>
</dbReference>
<sequence>MKNKKSIENIPIIFILLSFCGAFLTDDSRNIILLVITSLYLLYLILSTNKIVIKDIEVIVVLFIILILGIFTTLIHINDYSLRNVIRDIFYILNPIVFIWTGIMFKYKYEDRFDIFRIIVYIAVISSILNLLQIVKEPRILQVSSIYIFRNYIDVINAYAVLIAIVLLFTNKHIKNGCNFDIFKLNLFRILCIISFIIDFSRTNYICLFIILCPFILPIIRKNIFKVRKIIYIVILILLANFIMPDLIGTLFDKMIRSITELKASINWGDPSEIVNNWRGYEIYKAKELYFEGNWFEKIFGYGLGKLIPVGVFSELVGVDASEGGITILHNGYYMMLIKCGLTGVLLYALVYLVGIKKMIIRIKNNLDLYRSKLLLGIFVGFLVSTYVTTGIINNRTDFVACFLMGYLLYLPSKDILEITNQQKYKEM</sequence>
<feature type="transmembrane region" description="Helical" evidence="1">
    <location>
        <begin position="203"/>
        <end position="220"/>
    </location>
</feature>
<feature type="transmembrane region" description="Helical" evidence="1">
    <location>
        <begin position="333"/>
        <end position="354"/>
    </location>
</feature>
<organism evidence="2 3">
    <name type="scientific">Intestinibacter bartlettii</name>
    <dbReference type="NCBI Taxonomy" id="261299"/>
    <lineage>
        <taxon>Bacteria</taxon>
        <taxon>Bacillati</taxon>
        <taxon>Bacillota</taxon>
        <taxon>Clostridia</taxon>
        <taxon>Peptostreptococcales</taxon>
        <taxon>Peptostreptococcaceae</taxon>
        <taxon>Intestinibacter</taxon>
    </lineage>
</organism>
<accession>A0ABS8CVL4</accession>
<evidence type="ECO:0000256" key="1">
    <source>
        <dbReference type="SAM" id="Phobius"/>
    </source>
</evidence>
<protein>
    <submittedName>
        <fullName evidence="2">O-antigen ligase family protein</fullName>
    </submittedName>
</protein>
<dbReference type="InterPro" id="IPR051533">
    <property type="entry name" value="WaaL-like"/>
</dbReference>
<dbReference type="GO" id="GO:0016874">
    <property type="term" value="F:ligase activity"/>
    <property type="evidence" value="ECO:0007669"/>
    <property type="project" value="UniProtKB-KW"/>
</dbReference>
<feature type="transmembrane region" description="Helical" evidence="1">
    <location>
        <begin position="30"/>
        <end position="46"/>
    </location>
</feature>
<dbReference type="Proteomes" id="UP001299409">
    <property type="component" value="Unassembled WGS sequence"/>
</dbReference>
<proteinExistence type="predicted"/>
<keyword evidence="1" id="KW-0812">Transmembrane</keyword>
<name>A0ABS8CVL4_9FIRM</name>
<evidence type="ECO:0000313" key="2">
    <source>
        <dbReference type="EMBL" id="MCB5445482.1"/>
    </source>
</evidence>
<evidence type="ECO:0000313" key="3">
    <source>
        <dbReference type="Proteomes" id="UP001299409"/>
    </source>
</evidence>
<gene>
    <name evidence="2" type="ORF">LIP50_04610</name>
</gene>